<keyword evidence="4" id="KW-1185">Reference proteome</keyword>
<dbReference type="InterPro" id="IPR036880">
    <property type="entry name" value="Kunitz_BPTI_sf"/>
</dbReference>
<feature type="signal peptide" evidence="1">
    <location>
        <begin position="1"/>
        <end position="22"/>
    </location>
</feature>
<evidence type="ECO:0000313" key="3">
    <source>
        <dbReference type="EMBL" id="KOB71444.1"/>
    </source>
</evidence>
<dbReference type="Pfam" id="PF00014">
    <property type="entry name" value="Kunitz_BPTI"/>
    <property type="match status" value="1"/>
</dbReference>
<feature type="chain" id="PRO_5005573245" evidence="1">
    <location>
        <begin position="23"/>
        <end position="128"/>
    </location>
</feature>
<accession>A0A0L7L7X8</accession>
<dbReference type="InterPro" id="IPR002223">
    <property type="entry name" value="Kunitz_BPTI"/>
</dbReference>
<dbReference type="SUPFAM" id="SSF57362">
    <property type="entry name" value="BPTI-like"/>
    <property type="match status" value="1"/>
</dbReference>
<dbReference type="Gene3D" id="4.10.410.10">
    <property type="entry name" value="Pancreatic trypsin inhibitor Kunitz domain"/>
    <property type="match status" value="1"/>
</dbReference>
<dbReference type="PRINTS" id="PR00759">
    <property type="entry name" value="BASICPTASE"/>
</dbReference>
<dbReference type="SMART" id="SM00131">
    <property type="entry name" value="KU"/>
    <property type="match status" value="1"/>
</dbReference>
<dbReference type="PROSITE" id="PS50279">
    <property type="entry name" value="BPTI_KUNITZ_2"/>
    <property type="match status" value="1"/>
</dbReference>
<name>A0A0L7L7X8_OPEBR</name>
<dbReference type="GO" id="GO:0004867">
    <property type="term" value="F:serine-type endopeptidase inhibitor activity"/>
    <property type="evidence" value="ECO:0007669"/>
    <property type="project" value="InterPro"/>
</dbReference>
<gene>
    <name evidence="3" type="ORF">OBRU01_13761</name>
</gene>
<evidence type="ECO:0000313" key="4">
    <source>
        <dbReference type="Proteomes" id="UP000037510"/>
    </source>
</evidence>
<protein>
    <submittedName>
        <fullName evidence="3">Tissue factor pathway inhibitor</fullName>
    </submittedName>
</protein>
<evidence type="ECO:0000256" key="1">
    <source>
        <dbReference type="SAM" id="SignalP"/>
    </source>
</evidence>
<keyword evidence="1" id="KW-0732">Signal</keyword>
<evidence type="ECO:0000259" key="2">
    <source>
        <dbReference type="PROSITE" id="PS50279"/>
    </source>
</evidence>
<sequence length="128" mass="14310">MSAEVLRSNALVVLLLLFGGHCIPHNRKRKPHRYTYPGNRSTANPYTKTICMQLDNTIRGIFLGSRTSSKINGTRTCKRRLYSGCGGNQNNFESQNECMKTCLTPPDNTLNRSSLMTTCVPFLIPGLQ</sequence>
<proteinExistence type="predicted"/>
<dbReference type="Proteomes" id="UP000037510">
    <property type="component" value="Unassembled WGS sequence"/>
</dbReference>
<feature type="domain" description="BPTI/Kunitz inhibitor" evidence="2">
    <location>
        <begin position="74"/>
        <end position="102"/>
    </location>
</feature>
<dbReference type="AlphaFoldDB" id="A0A0L7L7X8"/>
<organism evidence="3 4">
    <name type="scientific">Operophtera brumata</name>
    <name type="common">Winter moth</name>
    <name type="synonym">Phalaena brumata</name>
    <dbReference type="NCBI Taxonomy" id="104452"/>
    <lineage>
        <taxon>Eukaryota</taxon>
        <taxon>Metazoa</taxon>
        <taxon>Ecdysozoa</taxon>
        <taxon>Arthropoda</taxon>
        <taxon>Hexapoda</taxon>
        <taxon>Insecta</taxon>
        <taxon>Pterygota</taxon>
        <taxon>Neoptera</taxon>
        <taxon>Endopterygota</taxon>
        <taxon>Lepidoptera</taxon>
        <taxon>Glossata</taxon>
        <taxon>Ditrysia</taxon>
        <taxon>Geometroidea</taxon>
        <taxon>Geometridae</taxon>
        <taxon>Larentiinae</taxon>
        <taxon>Operophtera</taxon>
    </lineage>
</organism>
<comment type="caution">
    <text evidence="3">The sequence shown here is derived from an EMBL/GenBank/DDBJ whole genome shotgun (WGS) entry which is preliminary data.</text>
</comment>
<reference evidence="3 4" key="1">
    <citation type="journal article" date="2015" name="Genome Biol. Evol.">
        <title>The genome of winter moth (Operophtera brumata) provides a genomic perspective on sexual dimorphism and phenology.</title>
        <authorList>
            <person name="Derks M.F."/>
            <person name="Smit S."/>
            <person name="Salis L."/>
            <person name="Schijlen E."/>
            <person name="Bossers A."/>
            <person name="Mateman C."/>
            <person name="Pijl A.S."/>
            <person name="de Ridder D."/>
            <person name="Groenen M.A."/>
            <person name="Visser M.E."/>
            <person name="Megens H.J."/>
        </authorList>
    </citation>
    <scope>NUCLEOTIDE SEQUENCE [LARGE SCALE GENOMIC DNA]</scope>
    <source>
        <strain evidence="3">WM2013NL</strain>
        <tissue evidence="3">Head and thorax</tissue>
    </source>
</reference>
<dbReference type="EMBL" id="JTDY01002422">
    <property type="protein sequence ID" value="KOB71444.1"/>
    <property type="molecule type" value="Genomic_DNA"/>
</dbReference>